<dbReference type="Gene3D" id="3.30.300.20">
    <property type="match status" value="1"/>
</dbReference>
<dbReference type="GO" id="GO:0030490">
    <property type="term" value="P:maturation of SSU-rRNA"/>
    <property type="evidence" value="ECO:0007669"/>
    <property type="project" value="UniProtKB-UniRule"/>
</dbReference>
<protein>
    <recommendedName>
        <fullName evidence="2">Ribosome-binding factor A</fullName>
    </recommendedName>
</protein>
<comment type="similarity">
    <text evidence="2">Belongs to the RbfA family.</text>
</comment>
<accession>A0A4D6YJS6</accession>
<comment type="subunit">
    <text evidence="2">Monomer. Binds 30S ribosomal subunits, but not 50S ribosomal subunits or 70S ribosomes.</text>
</comment>
<dbReference type="NCBIfam" id="TIGR00082">
    <property type="entry name" value="rbfA"/>
    <property type="match status" value="1"/>
</dbReference>
<dbReference type="PROSITE" id="PS01319">
    <property type="entry name" value="RBFA"/>
    <property type="match status" value="1"/>
</dbReference>
<dbReference type="Proteomes" id="UP000298782">
    <property type="component" value="Chromosome"/>
</dbReference>
<reference evidence="3 4" key="2">
    <citation type="submission" date="2019-05" db="EMBL/GenBank/DDBJ databases">
        <title>Genome evolution of the obligate endosymbiont Buchnera aphidicola.</title>
        <authorList>
            <person name="Moran N.A."/>
        </authorList>
    </citation>
    <scope>NUCLEOTIDE SEQUENCE [LARGE SCALE GENOMIC DNA]</scope>
    <source>
        <strain evidence="3 4">Tca</strain>
    </source>
</reference>
<keyword evidence="4" id="KW-1185">Reference proteome</keyword>
<dbReference type="GO" id="GO:0043024">
    <property type="term" value="F:ribosomal small subunit binding"/>
    <property type="evidence" value="ECO:0007669"/>
    <property type="project" value="TreeGrafter"/>
</dbReference>
<dbReference type="AlphaFoldDB" id="A0A4D6YJS6"/>
<evidence type="ECO:0000313" key="4">
    <source>
        <dbReference type="Proteomes" id="UP000298782"/>
    </source>
</evidence>
<evidence type="ECO:0000256" key="1">
    <source>
        <dbReference type="ARBA" id="ARBA00022517"/>
    </source>
</evidence>
<dbReference type="SUPFAM" id="SSF89919">
    <property type="entry name" value="Ribosome-binding factor A, RbfA"/>
    <property type="match status" value="1"/>
</dbReference>
<keyword evidence="2" id="KW-0963">Cytoplasm</keyword>
<keyword evidence="1 2" id="KW-0690">Ribosome biogenesis</keyword>
<proteinExistence type="inferred from homology"/>
<dbReference type="InterPro" id="IPR020053">
    <property type="entry name" value="Ribosome-bd_factorA_CS"/>
</dbReference>
<sequence length="134" mass="15622">MKKINKKKKKIVKHFRSSRMSTILKKELAFVVQKDIRDPRINVMLTISEVVVSKDLTHANIFITLLNKEKKYNTEYHEKVDLILKVLQSASGYIKNLVSKKINVRVIPNLKFHFDPSFTTGEKINNIISNIQKK</sequence>
<dbReference type="InterPro" id="IPR000238">
    <property type="entry name" value="RbfA"/>
</dbReference>
<dbReference type="OrthoDB" id="307788at2"/>
<dbReference type="GO" id="GO:0005829">
    <property type="term" value="C:cytosol"/>
    <property type="evidence" value="ECO:0007669"/>
    <property type="project" value="TreeGrafter"/>
</dbReference>
<dbReference type="EMBL" id="CP034852">
    <property type="protein sequence ID" value="QCI26821.1"/>
    <property type="molecule type" value="Genomic_DNA"/>
</dbReference>
<dbReference type="HAMAP" id="MF_00003">
    <property type="entry name" value="RbfA"/>
    <property type="match status" value="1"/>
</dbReference>
<dbReference type="PANTHER" id="PTHR33515:SF1">
    <property type="entry name" value="RIBOSOME-BINDING FACTOR A, CHLOROPLASTIC-RELATED"/>
    <property type="match status" value="1"/>
</dbReference>
<comment type="subcellular location">
    <subcellularLocation>
        <location evidence="2">Cytoplasm</location>
    </subcellularLocation>
</comment>
<dbReference type="PANTHER" id="PTHR33515">
    <property type="entry name" value="RIBOSOME-BINDING FACTOR A, CHLOROPLASTIC-RELATED"/>
    <property type="match status" value="1"/>
</dbReference>
<dbReference type="Pfam" id="PF02033">
    <property type="entry name" value="RBFA"/>
    <property type="match status" value="1"/>
</dbReference>
<comment type="function">
    <text evidence="2">One of several proteins that assist in the late maturation steps of the functional core of the 30S ribosomal subunit. Associates with free 30S ribosomal subunits (but not with 30S subunits that are part of 70S ribosomes or polysomes). Required for efficient processing of 16S rRNA. May interact with the 5'-terminal helix region of 16S rRNA.</text>
</comment>
<organism evidence="3 4">
    <name type="scientific">Buchnera aphidicola</name>
    <name type="common">Thelaxes californica</name>
    <dbReference type="NCBI Taxonomy" id="1315998"/>
    <lineage>
        <taxon>Bacteria</taxon>
        <taxon>Pseudomonadati</taxon>
        <taxon>Pseudomonadota</taxon>
        <taxon>Gammaproteobacteria</taxon>
        <taxon>Enterobacterales</taxon>
        <taxon>Erwiniaceae</taxon>
        <taxon>Buchnera</taxon>
    </lineage>
</organism>
<evidence type="ECO:0000256" key="2">
    <source>
        <dbReference type="HAMAP-Rule" id="MF_00003"/>
    </source>
</evidence>
<dbReference type="InterPro" id="IPR015946">
    <property type="entry name" value="KH_dom-like_a/b"/>
</dbReference>
<gene>
    <name evidence="2 3" type="primary">rbfA</name>
    <name evidence="3" type="ORF">D9V80_01455</name>
</gene>
<dbReference type="RefSeq" id="WP_158353534.1">
    <property type="nucleotide sequence ID" value="NZ_CP034852.1"/>
</dbReference>
<evidence type="ECO:0000313" key="3">
    <source>
        <dbReference type="EMBL" id="QCI26821.1"/>
    </source>
</evidence>
<name>A0A4D6YJS6_9GAMM</name>
<reference evidence="3 4" key="1">
    <citation type="submission" date="2018-12" db="EMBL/GenBank/DDBJ databases">
        <authorList>
            <person name="Chong R.A."/>
        </authorList>
    </citation>
    <scope>NUCLEOTIDE SEQUENCE [LARGE SCALE GENOMIC DNA]</scope>
    <source>
        <strain evidence="3 4">Tca</strain>
    </source>
</reference>
<dbReference type="InterPro" id="IPR023799">
    <property type="entry name" value="RbfA_dom_sf"/>
</dbReference>